<sequence length="327" mass="35994">MNLEADFNKEETRVADAILMGEPMALFHADEEGALEDVSRFTRSLAGAEVNVGIGLRRLGHEVTYITKLGMDPFGKYIFRALEREGIGREFITFDKERQSGLVMKSRVNSGDPVLEYYRKNSAATYLTPADVEHVDFNGVRVVHMTGILPAISESACAAAYRLVQKAKLEGVYISFDPNLRPQLWHSQNVMVRTLNDLASHANMVLPGLEEGRILTGRSDPDGIADFYQEMGVRTVIIKMGGQGAYACKGEERHMVPGYPLERVVDTVGAGDGFAAGVLSGRLEGLHFIDSVRRGNAIGAMQVTVAGDNEGLPTRERLDAFLARFRR</sequence>
<feature type="domain" description="Carbohydrate kinase PfkB" evidence="6">
    <location>
        <begin position="28"/>
        <end position="314"/>
    </location>
</feature>
<evidence type="ECO:0000256" key="3">
    <source>
        <dbReference type="ARBA" id="ARBA00022741"/>
    </source>
</evidence>
<evidence type="ECO:0000313" key="7">
    <source>
        <dbReference type="EMBL" id="KXK64273.1"/>
    </source>
</evidence>
<dbReference type="Proteomes" id="UP000070366">
    <property type="component" value="Unassembled WGS sequence"/>
</dbReference>
<gene>
    <name evidence="7" type="ORF">HMPREF3293_02922</name>
</gene>
<dbReference type="AlphaFoldDB" id="A0A136Q0R8"/>
<evidence type="ECO:0000256" key="5">
    <source>
        <dbReference type="ARBA" id="ARBA00022840"/>
    </source>
</evidence>
<dbReference type="SUPFAM" id="SSF53613">
    <property type="entry name" value="Ribokinase-like"/>
    <property type="match status" value="1"/>
</dbReference>
<comment type="caution">
    <text evidence="7">The sequence shown here is derived from an EMBL/GenBank/DDBJ whole genome shotgun (WGS) entry which is preliminary data.</text>
</comment>
<dbReference type="PANTHER" id="PTHR43085:SF1">
    <property type="entry name" value="PSEUDOURIDINE KINASE-RELATED"/>
    <property type="match status" value="1"/>
</dbReference>
<dbReference type="InterPro" id="IPR002173">
    <property type="entry name" value="Carboh/pur_kinase_PfkB_CS"/>
</dbReference>
<dbReference type="InterPro" id="IPR029056">
    <property type="entry name" value="Ribokinase-like"/>
</dbReference>
<keyword evidence="3" id="KW-0547">Nucleotide-binding</keyword>
<keyword evidence="8" id="KW-1185">Reference proteome</keyword>
<dbReference type="PANTHER" id="PTHR43085">
    <property type="entry name" value="HEXOKINASE FAMILY MEMBER"/>
    <property type="match status" value="1"/>
</dbReference>
<dbReference type="Pfam" id="PF00294">
    <property type="entry name" value="PfkB"/>
    <property type="match status" value="1"/>
</dbReference>
<dbReference type="STRING" id="626937.HMPREF3293_02922"/>
<dbReference type="CDD" id="cd01166">
    <property type="entry name" value="KdgK"/>
    <property type="match status" value="1"/>
</dbReference>
<keyword evidence="2" id="KW-0808">Transferase</keyword>
<dbReference type="PROSITE" id="PS00584">
    <property type="entry name" value="PFKB_KINASES_2"/>
    <property type="match status" value="1"/>
</dbReference>
<evidence type="ECO:0000256" key="1">
    <source>
        <dbReference type="ARBA" id="ARBA00010688"/>
    </source>
</evidence>
<proteinExistence type="inferred from homology"/>
<comment type="similarity">
    <text evidence="1">Belongs to the carbohydrate kinase PfkB family.</text>
</comment>
<name>A0A136Q0R8_9FIRM</name>
<evidence type="ECO:0000256" key="2">
    <source>
        <dbReference type="ARBA" id="ARBA00022679"/>
    </source>
</evidence>
<dbReference type="GO" id="GO:0005524">
    <property type="term" value="F:ATP binding"/>
    <property type="evidence" value="ECO:0007669"/>
    <property type="project" value="UniProtKB-KW"/>
</dbReference>
<reference evidence="7 8" key="1">
    <citation type="submission" date="2016-02" db="EMBL/GenBank/DDBJ databases">
        <authorList>
            <person name="Wen L."/>
            <person name="He K."/>
            <person name="Yang H."/>
        </authorList>
    </citation>
    <scope>NUCLEOTIDE SEQUENCE [LARGE SCALE GENOMIC DNA]</scope>
    <source>
        <strain evidence="7 8">DSM 22607</strain>
    </source>
</reference>
<accession>A0A136Q0R8</accession>
<evidence type="ECO:0000313" key="8">
    <source>
        <dbReference type="Proteomes" id="UP000070366"/>
    </source>
</evidence>
<evidence type="ECO:0000256" key="4">
    <source>
        <dbReference type="ARBA" id="ARBA00022777"/>
    </source>
</evidence>
<keyword evidence="4 7" id="KW-0418">Kinase</keyword>
<organism evidence="7 8">
    <name type="scientific">Christensenella minuta</name>
    <dbReference type="NCBI Taxonomy" id="626937"/>
    <lineage>
        <taxon>Bacteria</taxon>
        <taxon>Bacillati</taxon>
        <taxon>Bacillota</taxon>
        <taxon>Clostridia</taxon>
        <taxon>Christensenellales</taxon>
        <taxon>Christensenellaceae</taxon>
        <taxon>Christensenella</taxon>
    </lineage>
</organism>
<dbReference type="GO" id="GO:0016301">
    <property type="term" value="F:kinase activity"/>
    <property type="evidence" value="ECO:0007669"/>
    <property type="project" value="UniProtKB-KW"/>
</dbReference>
<dbReference type="Gene3D" id="3.40.1190.20">
    <property type="match status" value="1"/>
</dbReference>
<dbReference type="EMBL" id="LSZW01000065">
    <property type="protein sequence ID" value="KXK64273.1"/>
    <property type="molecule type" value="Genomic_DNA"/>
</dbReference>
<protein>
    <submittedName>
        <fullName evidence="7">Putative 2-dehydro-3-deoxygluconokinase</fullName>
    </submittedName>
</protein>
<evidence type="ECO:0000259" key="6">
    <source>
        <dbReference type="Pfam" id="PF00294"/>
    </source>
</evidence>
<dbReference type="InterPro" id="IPR011611">
    <property type="entry name" value="PfkB_dom"/>
</dbReference>
<keyword evidence="5" id="KW-0067">ATP-binding</keyword>
<dbReference type="PATRIC" id="fig|626937.4.peg.2877"/>
<dbReference type="InterPro" id="IPR050306">
    <property type="entry name" value="PfkB_Carbo_kinase"/>
</dbReference>